<evidence type="ECO:0000256" key="2">
    <source>
        <dbReference type="ARBA" id="ARBA00001946"/>
    </source>
</evidence>
<comment type="pathway">
    <text evidence="3 10">Organic acid metabolism; glycolate biosynthesis; glycolate from 2-phosphoglycolate: step 1/1.</text>
</comment>
<dbReference type="GO" id="GO:0008967">
    <property type="term" value="F:phosphoglycolate phosphatase activity"/>
    <property type="evidence" value="ECO:0007669"/>
    <property type="project" value="UniProtKB-EC"/>
</dbReference>
<feature type="active site" description="Nucleophile" evidence="10">
    <location>
        <position position="22"/>
    </location>
</feature>
<accession>A0ABV8DF75</accession>
<evidence type="ECO:0000256" key="1">
    <source>
        <dbReference type="ARBA" id="ARBA00000830"/>
    </source>
</evidence>
<evidence type="ECO:0000313" key="11">
    <source>
        <dbReference type="EMBL" id="MFC3936936.1"/>
    </source>
</evidence>
<protein>
    <recommendedName>
        <fullName evidence="5 10">Phosphoglycolate phosphatase</fullName>
        <shortName evidence="10">PGP</shortName>
        <shortName evidence="10">PGPase</shortName>
        <ecNumber evidence="5 10">3.1.3.18</ecNumber>
    </recommendedName>
</protein>
<dbReference type="NCBIfam" id="TIGR01449">
    <property type="entry name" value="PGP_bact"/>
    <property type="match status" value="1"/>
</dbReference>
<comment type="caution">
    <text evidence="11">The sequence shown here is derived from an EMBL/GenBank/DDBJ whole genome shotgun (WGS) entry which is preliminary data.</text>
</comment>
<comment type="cofactor">
    <cofactor evidence="2 10">
        <name>Mg(2+)</name>
        <dbReference type="ChEBI" id="CHEBI:18420"/>
    </cofactor>
</comment>
<evidence type="ECO:0000256" key="7">
    <source>
        <dbReference type="ARBA" id="ARBA00022801"/>
    </source>
</evidence>
<feature type="binding site" evidence="10">
    <location>
        <position position="24"/>
    </location>
    <ligand>
        <name>Mg(2+)</name>
        <dbReference type="ChEBI" id="CHEBI:18420"/>
    </ligand>
</feature>
<dbReference type="Pfam" id="PF00702">
    <property type="entry name" value="Hydrolase"/>
    <property type="match status" value="1"/>
</dbReference>
<dbReference type="Gene3D" id="1.10.150.240">
    <property type="entry name" value="Putative phosphatase, domain 2"/>
    <property type="match status" value="1"/>
</dbReference>
<keyword evidence="8 10" id="KW-0460">Magnesium</keyword>
<dbReference type="Gene3D" id="3.40.50.1000">
    <property type="entry name" value="HAD superfamily/HAD-like"/>
    <property type="match status" value="1"/>
</dbReference>
<evidence type="ECO:0000313" key="12">
    <source>
        <dbReference type="Proteomes" id="UP001595693"/>
    </source>
</evidence>
<dbReference type="InterPro" id="IPR006439">
    <property type="entry name" value="HAD-SF_hydro_IA"/>
</dbReference>
<feature type="binding site" evidence="10">
    <location>
        <position position="22"/>
    </location>
    <ligand>
        <name>Mg(2+)</name>
        <dbReference type="ChEBI" id="CHEBI:18420"/>
    </ligand>
</feature>
<dbReference type="SUPFAM" id="SSF56784">
    <property type="entry name" value="HAD-like"/>
    <property type="match status" value="1"/>
</dbReference>
<dbReference type="InterPro" id="IPR050155">
    <property type="entry name" value="HAD-like_hydrolase_sf"/>
</dbReference>
<dbReference type="HAMAP" id="MF_00495">
    <property type="entry name" value="GPH_hydrolase_bact"/>
    <property type="match status" value="1"/>
</dbReference>
<sequence length="236" mass="25337">MSHAADPMLSSLLSRVDAVIVDLDGTMVDTMGDFNEAINRMLRELALPAIEALHIEHMVGKGSEHLLRSVLKHVLALDGIAQDAIKSEAYYPAAWASYQRHYLAINGQFAGVYRGVEDGLKALRARGLRLACLTNKPTDFALPLLKSKGLDGYFEKVFGGDAFERKKPDPLPLLKTCEALGTAPARTLMLGDSSNDAQAARAAGCPVVLVTYGYNHGAPVQAVDADGFVDSLAQLT</sequence>
<dbReference type="EMBL" id="JBHSAJ010000060">
    <property type="protein sequence ID" value="MFC3936936.1"/>
    <property type="molecule type" value="Genomic_DNA"/>
</dbReference>
<evidence type="ECO:0000256" key="8">
    <source>
        <dbReference type="ARBA" id="ARBA00022842"/>
    </source>
</evidence>
<dbReference type="EC" id="3.1.3.18" evidence="5 10"/>
<dbReference type="NCBIfam" id="TIGR01509">
    <property type="entry name" value="HAD-SF-IA-v3"/>
    <property type="match status" value="1"/>
</dbReference>
<dbReference type="SFLD" id="SFLDG01135">
    <property type="entry name" value="C1.5.6:_HAD__Beta-PGM__Phospha"/>
    <property type="match status" value="1"/>
</dbReference>
<evidence type="ECO:0000256" key="5">
    <source>
        <dbReference type="ARBA" id="ARBA00013078"/>
    </source>
</evidence>
<evidence type="ECO:0000256" key="9">
    <source>
        <dbReference type="ARBA" id="ARBA00023277"/>
    </source>
</evidence>
<dbReference type="PRINTS" id="PR00413">
    <property type="entry name" value="HADHALOGNASE"/>
</dbReference>
<dbReference type="NCBIfam" id="TIGR01549">
    <property type="entry name" value="HAD-SF-IA-v1"/>
    <property type="match status" value="1"/>
</dbReference>
<evidence type="ECO:0000256" key="10">
    <source>
        <dbReference type="HAMAP-Rule" id="MF_00495"/>
    </source>
</evidence>
<dbReference type="InterPro" id="IPR036412">
    <property type="entry name" value="HAD-like_sf"/>
</dbReference>
<dbReference type="Proteomes" id="UP001595693">
    <property type="component" value="Unassembled WGS sequence"/>
</dbReference>
<comment type="similarity">
    <text evidence="4 10">Belongs to the HAD-like hydrolase superfamily. CbbY/CbbZ/Gph/YieH family.</text>
</comment>
<dbReference type="InterPro" id="IPR023198">
    <property type="entry name" value="PGP-like_dom2"/>
</dbReference>
<proteinExistence type="inferred from homology"/>
<feature type="binding site" evidence="10">
    <location>
        <position position="192"/>
    </location>
    <ligand>
        <name>Mg(2+)</name>
        <dbReference type="ChEBI" id="CHEBI:18420"/>
    </ligand>
</feature>
<name>A0ABV8DF75_9BURK</name>
<comment type="catalytic activity">
    <reaction evidence="1 10">
        <text>2-phosphoglycolate + H2O = glycolate + phosphate</text>
        <dbReference type="Rhea" id="RHEA:14369"/>
        <dbReference type="ChEBI" id="CHEBI:15377"/>
        <dbReference type="ChEBI" id="CHEBI:29805"/>
        <dbReference type="ChEBI" id="CHEBI:43474"/>
        <dbReference type="ChEBI" id="CHEBI:58033"/>
        <dbReference type="EC" id="3.1.3.18"/>
    </reaction>
</comment>
<evidence type="ECO:0000256" key="4">
    <source>
        <dbReference type="ARBA" id="ARBA00006171"/>
    </source>
</evidence>
<dbReference type="SFLD" id="SFLDS00003">
    <property type="entry name" value="Haloacid_Dehalogenase"/>
    <property type="match status" value="1"/>
</dbReference>
<dbReference type="InterPro" id="IPR037512">
    <property type="entry name" value="PGPase_prok"/>
</dbReference>
<keyword evidence="6 10" id="KW-0479">Metal-binding</keyword>
<evidence type="ECO:0000256" key="6">
    <source>
        <dbReference type="ARBA" id="ARBA00022723"/>
    </source>
</evidence>
<keyword evidence="12" id="KW-1185">Reference proteome</keyword>
<dbReference type="PANTHER" id="PTHR43434:SF1">
    <property type="entry name" value="PHOSPHOGLYCOLATE PHOSPHATASE"/>
    <property type="match status" value="1"/>
</dbReference>
<gene>
    <name evidence="11" type="primary">gph</name>
    <name evidence="11" type="ORF">ACFOW3_20120</name>
</gene>
<keyword evidence="7 10" id="KW-0378">Hydrolase</keyword>
<organism evidence="11 12">
    <name type="scientific">Acidovorax facilis</name>
    <dbReference type="NCBI Taxonomy" id="12917"/>
    <lineage>
        <taxon>Bacteria</taxon>
        <taxon>Pseudomonadati</taxon>
        <taxon>Pseudomonadota</taxon>
        <taxon>Betaproteobacteria</taxon>
        <taxon>Burkholderiales</taxon>
        <taxon>Comamonadaceae</taxon>
        <taxon>Acidovorax</taxon>
    </lineage>
</organism>
<reference evidence="12" key="1">
    <citation type="journal article" date="2019" name="Int. J. Syst. Evol. Microbiol.">
        <title>The Global Catalogue of Microorganisms (GCM) 10K type strain sequencing project: providing services to taxonomists for standard genome sequencing and annotation.</title>
        <authorList>
            <consortium name="The Broad Institute Genomics Platform"/>
            <consortium name="The Broad Institute Genome Sequencing Center for Infectious Disease"/>
            <person name="Wu L."/>
            <person name="Ma J."/>
        </authorList>
    </citation>
    <scope>NUCLEOTIDE SEQUENCE [LARGE SCALE GENOMIC DNA]</scope>
    <source>
        <strain evidence="12">CCUG 2113</strain>
    </source>
</reference>
<evidence type="ECO:0000256" key="3">
    <source>
        <dbReference type="ARBA" id="ARBA00004818"/>
    </source>
</evidence>
<dbReference type="PANTHER" id="PTHR43434">
    <property type="entry name" value="PHOSPHOGLYCOLATE PHOSPHATASE"/>
    <property type="match status" value="1"/>
</dbReference>
<comment type="function">
    <text evidence="10">Specifically catalyzes the dephosphorylation of 2-phosphoglycolate. Is involved in the dissimilation of the intracellular 2-phosphoglycolate formed during the DNA repair of 3'-phosphoglycolate ends, a major class of DNA lesions induced by oxidative stress.</text>
</comment>
<dbReference type="InterPro" id="IPR023214">
    <property type="entry name" value="HAD_sf"/>
</dbReference>
<dbReference type="SFLD" id="SFLDG01129">
    <property type="entry name" value="C1.5:_HAD__Beta-PGM__Phosphata"/>
    <property type="match status" value="1"/>
</dbReference>
<keyword evidence="9 10" id="KW-0119">Carbohydrate metabolism</keyword>